<proteinExistence type="predicted"/>
<sequence length="161" mass="18661">MRKLYQIIFKLLNQIFRVPMWGEYMSSEGKQKAFELVKSQNTSFEYLITDALKFKTTKKFDALGLIYAHFPSEIRKGVHRHLLSFLNPGGIVIFEAFSKSQLENSSGGPKNESMLFSVEEIKKEFCSLHFEVLEEEEIELQEGTYHKGKASVIRFVGRKIK</sequence>
<dbReference type="Gene3D" id="3.40.50.150">
    <property type="entry name" value="Vaccinia Virus protein VP39"/>
    <property type="match status" value="1"/>
</dbReference>
<dbReference type="SUPFAM" id="SSF53335">
    <property type="entry name" value="S-adenosyl-L-methionine-dependent methyltransferases"/>
    <property type="match status" value="1"/>
</dbReference>
<dbReference type="AlphaFoldDB" id="A0A3B0TY64"/>
<protein>
    <recommendedName>
        <fullName evidence="2">SAM-dependent methyltransferase</fullName>
    </recommendedName>
</protein>
<evidence type="ECO:0000313" key="1">
    <source>
        <dbReference type="EMBL" id="VAW17089.1"/>
    </source>
</evidence>
<gene>
    <name evidence="1" type="ORF">MNBD_BACTEROID03-2073</name>
</gene>
<accession>A0A3B0TY64</accession>
<organism evidence="1">
    <name type="scientific">hydrothermal vent metagenome</name>
    <dbReference type="NCBI Taxonomy" id="652676"/>
    <lineage>
        <taxon>unclassified sequences</taxon>
        <taxon>metagenomes</taxon>
        <taxon>ecological metagenomes</taxon>
    </lineage>
</organism>
<dbReference type="EMBL" id="UOEL01000141">
    <property type="protein sequence ID" value="VAW17089.1"/>
    <property type="molecule type" value="Genomic_DNA"/>
</dbReference>
<evidence type="ECO:0008006" key="2">
    <source>
        <dbReference type="Google" id="ProtNLM"/>
    </source>
</evidence>
<name>A0A3B0TY64_9ZZZZ</name>
<dbReference type="InterPro" id="IPR029063">
    <property type="entry name" value="SAM-dependent_MTases_sf"/>
</dbReference>
<reference evidence="1" key="1">
    <citation type="submission" date="2018-06" db="EMBL/GenBank/DDBJ databases">
        <authorList>
            <person name="Zhirakovskaya E."/>
        </authorList>
    </citation>
    <scope>NUCLEOTIDE SEQUENCE</scope>
</reference>